<accession>A0A0F0GD13</accession>
<evidence type="ECO:0000313" key="4">
    <source>
        <dbReference type="Proteomes" id="UP000033393"/>
    </source>
</evidence>
<gene>
    <name evidence="3" type="ORF">UK23_47655</name>
</gene>
<dbReference type="OrthoDB" id="3393679at2"/>
<dbReference type="PATRIC" id="fig|68170.10.peg.3298"/>
<dbReference type="PROSITE" id="PS51257">
    <property type="entry name" value="PROKAR_LIPOPROTEIN"/>
    <property type="match status" value="1"/>
</dbReference>
<sequence>MRGFALAIAAVLAAMTVVPASAGAAAACAPVDWGSGLKTVFNGGGGTVTDIRSGQHECFDRLVIDTHQADGSYYVTYTDEVTHVGSGKPVPLRGGAKLLVVAYSPSYDENFDPTYQPANPAEVVDVTGYQTFRQVAWAGSWEGTTDLGLGVRARLPFRVLTLTDRIVVDVAHQW</sequence>
<feature type="signal peptide" evidence="1">
    <location>
        <begin position="1"/>
        <end position="22"/>
    </location>
</feature>
<dbReference type="InterPro" id="IPR056303">
    <property type="entry name" value="AMIN-like"/>
</dbReference>
<dbReference type="RefSeq" id="WP_045318492.1">
    <property type="nucleotide sequence ID" value="NZ_JYJG01000590.1"/>
</dbReference>
<organism evidence="3 4">
    <name type="scientific">Lentzea aerocolonigenes</name>
    <name type="common">Lechevalieria aerocolonigenes</name>
    <name type="synonym">Saccharothrix aerocolonigenes</name>
    <dbReference type="NCBI Taxonomy" id="68170"/>
    <lineage>
        <taxon>Bacteria</taxon>
        <taxon>Bacillati</taxon>
        <taxon>Actinomycetota</taxon>
        <taxon>Actinomycetes</taxon>
        <taxon>Pseudonocardiales</taxon>
        <taxon>Pseudonocardiaceae</taxon>
        <taxon>Lentzea</taxon>
    </lineage>
</organism>
<name>A0A0F0GD13_LENAE</name>
<evidence type="ECO:0000313" key="3">
    <source>
        <dbReference type="EMBL" id="KJK33084.1"/>
    </source>
</evidence>
<feature type="domain" description="AMIN-like" evidence="2">
    <location>
        <begin position="47"/>
        <end position="172"/>
    </location>
</feature>
<keyword evidence="1" id="KW-0732">Signal</keyword>
<proteinExistence type="predicted"/>
<evidence type="ECO:0000256" key="1">
    <source>
        <dbReference type="SAM" id="SignalP"/>
    </source>
</evidence>
<protein>
    <recommendedName>
        <fullName evidence="2">AMIN-like domain-containing protein</fullName>
    </recommendedName>
</protein>
<reference evidence="3 4" key="1">
    <citation type="submission" date="2015-02" db="EMBL/GenBank/DDBJ databases">
        <authorList>
            <person name="Ju K.-S."/>
            <person name="Doroghazi J.R."/>
            <person name="Metcalf W."/>
        </authorList>
    </citation>
    <scope>NUCLEOTIDE SEQUENCE [LARGE SCALE GENOMIC DNA]</scope>
    <source>
        <strain evidence="3 4">NRRL B-16140</strain>
    </source>
</reference>
<dbReference type="Pfam" id="PF24837">
    <property type="entry name" value="AMIN-like"/>
    <property type="match status" value="1"/>
</dbReference>
<comment type="caution">
    <text evidence="3">The sequence shown here is derived from an EMBL/GenBank/DDBJ whole genome shotgun (WGS) entry which is preliminary data.</text>
</comment>
<dbReference type="Proteomes" id="UP000033393">
    <property type="component" value="Unassembled WGS sequence"/>
</dbReference>
<dbReference type="AlphaFoldDB" id="A0A0F0GD13"/>
<feature type="chain" id="PRO_5039165010" description="AMIN-like domain-containing protein" evidence="1">
    <location>
        <begin position="23"/>
        <end position="174"/>
    </location>
</feature>
<keyword evidence="4" id="KW-1185">Reference proteome</keyword>
<evidence type="ECO:0000259" key="2">
    <source>
        <dbReference type="Pfam" id="PF24837"/>
    </source>
</evidence>
<dbReference type="EMBL" id="JYJG01000590">
    <property type="protein sequence ID" value="KJK33084.1"/>
    <property type="molecule type" value="Genomic_DNA"/>
</dbReference>